<dbReference type="PANTHER" id="PTHR12697:SF5">
    <property type="entry name" value="DEOXYHYPUSINE HYDROXYLASE"/>
    <property type="match status" value="1"/>
</dbReference>
<evidence type="ECO:0008006" key="4">
    <source>
        <dbReference type="Google" id="ProtNLM"/>
    </source>
</evidence>
<dbReference type="Pfam" id="PF13646">
    <property type="entry name" value="HEAT_2"/>
    <property type="match status" value="1"/>
</dbReference>
<evidence type="ECO:0000313" key="2">
    <source>
        <dbReference type="EMBL" id="TSC90998.1"/>
    </source>
</evidence>
<gene>
    <name evidence="2" type="ORF">CEN92_340</name>
</gene>
<dbReference type="SMART" id="SM00567">
    <property type="entry name" value="EZ_HEAT"/>
    <property type="match status" value="6"/>
</dbReference>
<organism evidence="2 3">
    <name type="scientific">Candidatus Berkelbacteria bacterium Licking1014_96</name>
    <dbReference type="NCBI Taxonomy" id="2017149"/>
    <lineage>
        <taxon>Bacteria</taxon>
        <taxon>Candidatus Berkelbacteria</taxon>
    </lineage>
</organism>
<dbReference type="Proteomes" id="UP000318296">
    <property type="component" value="Unassembled WGS sequence"/>
</dbReference>
<protein>
    <recommendedName>
        <fullName evidence="4">HEAT repeat domain-containing protein</fullName>
    </recommendedName>
</protein>
<dbReference type="SUPFAM" id="SSF48371">
    <property type="entry name" value="ARM repeat"/>
    <property type="match status" value="2"/>
</dbReference>
<feature type="region of interest" description="Disordered" evidence="1">
    <location>
        <begin position="1"/>
        <end position="31"/>
    </location>
</feature>
<evidence type="ECO:0000313" key="3">
    <source>
        <dbReference type="Proteomes" id="UP000318296"/>
    </source>
</evidence>
<dbReference type="GO" id="GO:0016491">
    <property type="term" value="F:oxidoreductase activity"/>
    <property type="evidence" value="ECO:0007669"/>
    <property type="project" value="TreeGrafter"/>
</dbReference>
<proteinExistence type="predicted"/>
<name>A0A554LDU9_9BACT</name>
<dbReference type="InterPro" id="IPR004155">
    <property type="entry name" value="PBS_lyase_HEAT"/>
</dbReference>
<dbReference type="AlphaFoldDB" id="A0A554LDU9"/>
<accession>A0A554LDU9</accession>
<reference evidence="2 3" key="1">
    <citation type="submission" date="2017-07" db="EMBL/GenBank/DDBJ databases">
        <title>Mechanisms for carbon and nitrogen cycling indicate functional differentiation within the Candidate Phyla Radiation.</title>
        <authorList>
            <person name="Danczak R.E."/>
            <person name="Johnston M.D."/>
            <person name="Kenah C."/>
            <person name="Slattery M."/>
            <person name="Wrighton K.C."/>
            <person name="Wilkins M.J."/>
        </authorList>
    </citation>
    <scope>NUCLEOTIDE SEQUENCE [LARGE SCALE GENOMIC DNA]</scope>
    <source>
        <strain evidence="2">Licking1014_96</strain>
    </source>
</reference>
<dbReference type="PANTHER" id="PTHR12697">
    <property type="entry name" value="PBS LYASE HEAT-LIKE PROTEIN"/>
    <property type="match status" value="1"/>
</dbReference>
<dbReference type="InterPro" id="IPR016024">
    <property type="entry name" value="ARM-type_fold"/>
</dbReference>
<comment type="caution">
    <text evidence="2">The sequence shown here is derived from an EMBL/GenBank/DDBJ whole genome shotgun (WGS) entry which is preliminary data.</text>
</comment>
<feature type="compositionally biased region" description="Basic and acidic residues" evidence="1">
    <location>
        <begin position="15"/>
        <end position="31"/>
    </location>
</feature>
<sequence length="357" mass="39617">MSDFGLNFEDLGLTPDEKGLEPEEKKDKLDSLSHQKAVKDLIRSLRLGKKGDKLAAAWQLSKVEGDAAVVNSLVKELHHLRDEDVLLEIISALGHLADESSIKALVSVLSSSGSTHLRRKAAWAISNMKKSDKALGALEATMLSDSSPEVRVEAAWGIGNLNNPKATGSLVDVLIADQSRPVRKMAVWALGEVGEKEVVEFIQRALEGDPDPEVRREAAWVLGKKKIKEAKTALSKALYLEHDKEVIRMIIWALGKMEDETIVKDFEVVFGEEHYGIEAQKEAAYVLGRLKIKTAAPLLLGKYKKANKTVKEVILWSLGKIADYDSISKLRGFYNREKDKELKDEITWVVNEIKAAN</sequence>
<evidence type="ECO:0000256" key="1">
    <source>
        <dbReference type="SAM" id="MobiDB-lite"/>
    </source>
</evidence>
<dbReference type="Gene3D" id="1.25.10.10">
    <property type="entry name" value="Leucine-rich Repeat Variant"/>
    <property type="match status" value="2"/>
</dbReference>
<dbReference type="EMBL" id="VMGH01000049">
    <property type="protein sequence ID" value="TSC90998.1"/>
    <property type="molecule type" value="Genomic_DNA"/>
</dbReference>
<dbReference type="InterPro" id="IPR011989">
    <property type="entry name" value="ARM-like"/>
</dbReference>